<evidence type="ECO:0000313" key="1">
    <source>
        <dbReference type="EMBL" id="VIO60580.1"/>
    </source>
</evidence>
<reference evidence="1" key="1">
    <citation type="submission" date="2019-04" db="EMBL/GenBank/DDBJ databases">
        <authorList>
            <person name="Melise S."/>
            <person name="Noan J."/>
            <person name="Okalmin O."/>
        </authorList>
    </citation>
    <scope>NUCLEOTIDE SEQUENCE</scope>
    <source>
        <strain evidence="1">FN9</strain>
    </source>
</reference>
<dbReference type="AlphaFoldDB" id="A0A4E9E0N0"/>
<proteinExistence type="predicted"/>
<dbReference type="EMBL" id="CAAKMV010000145">
    <property type="protein sequence ID" value="VIO60580.1"/>
    <property type="molecule type" value="Genomic_DNA"/>
</dbReference>
<name>A0A4E9E0N0_GIBZA</name>
<protein>
    <submittedName>
        <fullName evidence="1">Uncharacterized protein</fullName>
    </submittedName>
</protein>
<organism evidence="1">
    <name type="scientific">Gibberella zeae</name>
    <name type="common">Wheat head blight fungus</name>
    <name type="synonym">Fusarium graminearum</name>
    <dbReference type="NCBI Taxonomy" id="5518"/>
    <lineage>
        <taxon>Eukaryota</taxon>
        <taxon>Fungi</taxon>
        <taxon>Dikarya</taxon>
        <taxon>Ascomycota</taxon>
        <taxon>Pezizomycotina</taxon>
        <taxon>Sordariomycetes</taxon>
        <taxon>Hypocreomycetidae</taxon>
        <taxon>Hypocreales</taxon>
        <taxon>Nectriaceae</taxon>
        <taxon>Fusarium</taxon>
    </lineage>
</organism>
<accession>A0A4E9E0N0</accession>
<sequence length="130" mass="14531">MEISIKTKVGSGTTTKLIKRPKNQGDDDDPMNILNVVFGPLDLDMNMFGVIPTQTAKITRCQSLSEADKVTMPLHHDIITALEERNPSAYDHYLGWEKATSRKMSLWLIVDATVSAPPKNPLPLQKIMRV</sequence>
<gene>
    <name evidence="1" type="ORF">FUG_LOCUS402584</name>
</gene>